<comment type="caution">
    <text evidence="3">The sequence shown here is derived from an EMBL/GenBank/DDBJ whole genome shotgun (WGS) entry which is preliminary data.</text>
</comment>
<feature type="domain" description="Acyl-CoA thioesterase-like N-terminal HotDog" evidence="1">
    <location>
        <begin position="20"/>
        <end position="105"/>
    </location>
</feature>
<evidence type="ECO:0000259" key="2">
    <source>
        <dbReference type="Pfam" id="PF20789"/>
    </source>
</evidence>
<dbReference type="Proteomes" id="UP000243589">
    <property type="component" value="Unassembled WGS sequence"/>
</dbReference>
<dbReference type="AlphaFoldDB" id="A0A150H5D3"/>
<dbReference type="Pfam" id="PF13622">
    <property type="entry name" value="4HBT_3"/>
    <property type="match status" value="1"/>
</dbReference>
<sequence length="274" mass="30120">MDVFFKRNGAHSFTATQHTSGAWNPQEQHISPTLGLITHIIESDAQARGHDHLQVSRISFDIYGVVPIATYDYSVEVLRPGRTIELVEVLLTYGGRVIVRARAWLTLEVETASLAASPFPALTPLEDMEEFAGSSVWPGDYITTLRAYRHQFEPGRAHFWLASTVDLADEPTSQFAKSAALLDTANGMSVREDPRKVAYPNVELTVTYIRKPHAPVPGVQPQPVPQDPVGLPWQAGDVSVSFGPTGLGTTHTVWHDAYGPFAVVTQSLTVRPLR</sequence>
<dbReference type="PATRIC" id="fig|479117.4.peg.1839"/>
<feature type="domain" description="Acyl-CoA thioesterase-like C-terminal" evidence="2">
    <location>
        <begin position="150"/>
        <end position="270"/>
    </location>
</feature>
<proteinExistence type="predicted"/>
<name>A0A150H5D3_9MICO</name>
<dbReference type="Pfam" id="PF20789">
    <property type="entry name" value="4HBT_3C"/>
    <property type="match status" value="1"/>
</dbReference>
<evidence type="ECO:0008006" key="5">
    <source>
        <dbReference type="Google" id="ProtNLM"/>
    </source>
</evidence>
<protein>
    <recommendedName>
        <fullName evidence="5">Thioesterase family protein</fullName>
    </recommendedName>
</protein>
<keyword evidence="4" id="KW-1185">Reference proteome</keyword>
<organism evidence="3 4">
    <name type="scientific">Brevibacterium ravenspurgense</name>
    <dbReference type="NCBI Taxonomy" id="479117"/>
    <lineage>
        <taxon>Bacteria</taxon>
        <taxon>Bacillati</taxon>
        <taxon>Actinomycetota</taxon>
        <taxon>Actinomycetes</taxon>
        <taxon>Micrococcales</taxon>
        <taxon>Brevibacteriaceae</taxon>
        <taxon>Brevibacterium</taxon>
    </lineage>
</organism>
<evidence type="ECO:0000259" key="1">
    <source>
        <dbReference type="Pfam" id="PF13622"/>
    </source>
</evidence>
<evidence type="ECO:0000313" key="3">
    <source>
        <dbReference type="EMBL" id="KXZ57336.1"/>
    </source>
</evidence>
<dbReference type="Gene3D" id="2.40.160.210">
    <property type="entry name" value="Acyl-CoA thioesterase, double hotdog domain"/>
    <property type="match status" value="1"/>
</dbReference>
<dbReference type="EMBL" id="LQQC01000012">
    <property type="protein sequence ID" value="KXZ57336.1"/>
    <property type="molecule type" value="Genomic_DNA"/>
</dbReference>
<gene>
    <name evidence="3" type="ORF">Bravens_01856</name>
</gene>
<dbReference type="InterPro" id="IPR042171">
    <property type="entry name" value="Acyl-CoA_hotdog"/>
</dbReference>
<dbReference type="InterPro" id="IPR049450">
    <property type="entry name" value="ACOT8-like_C"/>
</dbReference>
<dbReference type="InterPro" id="IPR049449">
    <property type="entry name" value="TesB_ACOT8-like_N"/>
</dbReference>
<dbReference type="RefSeq" id="WP_062022717.1">
    <property type="nucleotide sequence ID" value="NZ_LQQC01000012.1"/>
</dbReference>
<evidence type="ECO:0000313" key="4">
    <source>
        <dbReference type="Proteomes" id="UP000243589"/>
    </source>
</evidence>
<reference evidence="3 4" key="1">
    <citation type="submission" date="2016-01" db="EMBL/GenBank/DDBJ databases">
        <title>Use of Whole Genome Sequencing to ascertain that Brevibacterium massiliense (Roux, Raoult 2009) is a later heterotypic synonym of Brevibacterium ravenspurgense (Mages 2008).</title>
        <authorList>
            <person name="Bernier A.-M."/>
            <person name="Burdz T."/>
            <person name="Huynh C."/>
            <person name="Pachecho A.L."/>
            <person name="Wiebe D."/>
            <person name="Bonner C."/>
            <person name="Bernard K."/>
        </authorList>
    </citation>
    <scope>NUCLEOTIDE SEQUENCE [LARGE SCALE GENOMIC DNA]</scope>
    <source>
        <strain evidence="3 4">CCUG56047</strain>
    </source>
</reference>
<accession>A0A150H5D3</accession>